<evidence type="ECO:0000313" key="2">
    <source>
        <dbReference type="Proteomes" id="UP000018948"/>
    </source>
</evidence>
<gene>
    <name evidence="1" type="ORF">F442_18926</name>
</gene>
<reference evidence="1 2" key="1">
    <citation type="submission" date="2013-11" db="EMBL/GenBank/DDBJ databases">
        <title>The Genome Sequence of Phytophthora parasitica P10297.</title>
        <authorList>
            <consortium name="The Broad Institute Genomics Platform"/>
            <person name="Russ C."/>
            <person name="Tyler B."/>
            <person name="Panabieres F."/>
            <person name="Shan W."/>
            <person name="Tripathy S."/>
            <person name="Grunwald N."/>
            <person name="Machado M."/>
            <person name="Johnson C.S."/>
            <person name="Walker B."/>
            <person name="Young S.K."/>
            <person name="Zeng Q."/>
            <person name="Gargeya S."/>
            <person name="Fitzgerald M."/>
            <person name="Haas B."/>
            <person name="Abouelleil A."/>
            <person name="Allen A.W."/>
            <person name="Alvarado L."/>
            <person name="Arachchi H.M."/>
            <person name="Berlin A.M."/>
            <person name="Chapman S.B."/>
            <person name="Gainer-Dewar J."/>
            <person name="Goldberg J."/>
            <person name="Griggs A."/>
            <person name="Gujja S."/>
            <person name="Hansen M."/>
            <person name="Howarth C."/>
            <person name="Imamovic A."/>
            <person name="Ireland A."/>
            <person name="Larimer J."/>
            <person name="McCowan C."/>
            <person name="Murphy C."/>
            <person name="Pearson M."/>
            <person name="Poon T.W."/>
            <person name="Priest M."/>
            <person name="Roberts A."/>
            <person name="Saif S."/>
            <person name="Shea T."/>
            <person name="Sisk P."/>
            <person name="Sykes S."/>
            <person name="Wortman J."/>
            <person name="Nusbaum C."/>
            <person name="Birren B."/>
        </authorList>
    </citation>
    <scope>NUCLEOTIDE SEQUENCE [LARGE SCALE GENOMIC DNA]</scope>
    <source>
        <strain evidence="1 2">P10297</strain>
    </source>
</reference>
<protein>
    <submittedName>
        <fullName evidence="1">Uncharacterized protein</fullName>
    </submittedName>
</protein>
<dbReference type="AlphaFoldDB" id="W2YBI7"/>
<comment type="caution">
    <text evidence="1">The sequence shown here is derived from an EMBL/GenBank/DDBJ whole genome shotgun (WGS) entry which is preliminary data.</text>
</comment>
<sequence>MTPSRSSIEFLLVSPQPRRGSGIVTWLRACLPPGTRAQSRGGPGVGPDGGELRTNGGGWAARGMLACKFEYEFVRVQLLLQV</sequence>
<dbReference type="EMBL" id="ANIY01003983">
    <property type="protein sequence ID" value="ETP32356.1"/>
    <property type="molecule type" value="Genomic_DNA"/>
</dbReference>
<accession>W2YBI7</accession>
<dbReference type="Proteomes" id="UP000018948">
    <property type="component" value="Unassembled WGS sequence"/>
</dbReference>
<evidence type="ECO:0000313" key="1">
    <source>
        <dbReference type="EMBL" id="ETP32356.1"/>
    </source>
</evidence>
<proteinExistence type="predicted"/>
<name>W2YBI7_PHYNI</name>
<organism evidence="1 2">
    <name type="scientific">Phytophthora nicotianae P10297</name>
    <dbReference type="NCBI Taxonomy" id="1317064"/>
    <lineage>
        <taxon>Eukaryota</taxon>
        <taxon>Sar</taxon>
        <taxon>Stramenopiles</taxon>
        <taxon>Oomycota</taxon>
        <taxon>Peronosporomycetes</taxon>
        <taxon>Peronosporales</taxon>
        <taxon>Peronosporaceae</taxon>
        <taxon>Phytophthora</taxon>
    </lineage>
</organism>